<evidence type="ECO:0000313" key="4">
    <source>
        <dbReference type="EMBL" id="CAB4683380.1"/>
    </source>
</evidence>
<evidence type="ECO:0000256" key="1">
    <source>
        <dbReference type="ARBA" id="ARBA00022679"/>
    </source>
</evidence>
<reference evidence="5" key="1">
    <citation type="submission" date="2020-05" db="EMBL/GenBank/DDBJ databases">
        <authorList>
            <person name="Chiriac C."/>
            <person name="Salcher M."/>
            <person name="Ghai R."/>
            <person name="Kavagutti S V."/>
        </authorList>
    </citation>
    <scope>NUCLEOTIDE SEQUENCE</scope>
</reference>
<dbReference type="EMBL" id="CAEZXB010000031">
    <property type="protein sequence ID" value="CAB4683380.1"/>
    <property type="molecule type" value="Genomic_DNA"/>
</dbReference>
<dbReference type="InterPro" id="IPR000182">
    <property type="entry name" value="GNAT_dom"/>
</dbReference>
<dbReference type="NCBIfam" id="TIGR01575">
    <property type="entry name" value="rimI"/>
    <property type="match status" value="1"/>
</dbReference>
<keyword evidence="2" id="KW-0012">Acyltransferase</keyword>
<dbReference type="InterPro" id="IPR016181">
    <property type="entry name" value="Acyl_CoA_acyltransferase"/>
</dbReference>
<dbReference type="GO" id="GO:0008080">
    <property type="term" value="F:N-acetyltransferase activity"/>
    <property type="evidence" value="ECO:0007669"/>
    <property type="project" value="InterPro"/>
</dbReference>
<dbReference type="InterPro" id="IPR050832">
    <property type="entry name" value="Bact_Acetyltransf"/>
</dbReference>
<dbReference type="Pfam" id="PF00583">
    <property type="entry name" value="Acetyltransf_1"/>
    <property type="match status" value="1"/>
</dbReference>
<proteinExistence type="predicted"/>
<feature type="domain" description="N-acetyltransferase" evidence="3">
    <location>
        <begin position="3"/>
        <end position="150"/>
    </location>
</feature>
<dbReference type="CDD" id="cd04301">
    <property type="entry name" value="NAT_SF"/>
    <property type="match status" value="1"/>
</dbReference>
<evidence type="ECO:0000256" key="2">
    <source>
        <dbReference type="ARBA" id="ARBA00023315"/>
    </source>
</evidence>
<dbReference type="SUPFAM" id="SSF55729">
    <property type="entry name" value="Acyl-CoA N-acyltransferases (Nat)"/>
    <property type="match status" value="1"/>
</dbReference>
<sequence>MTISYRTVLRADLPTLLAIEAELYPVDAWSLDIFESEFDGIPDTRYYVVAEGKEIVGYAGLFSPLTGEVADIQTMTVVKSEQGKGIGKALLKLLLIEALRREAPDVLLEVREDNASAIGLYQSAGFEEISRRKNYYAPGIHAIIMAAPSHLLSEWVTR</sequence>
<protein>
    <submittedName>
        <fullName evidence="5">Unannotated protein</fullName>
    </submittedName>
</protein>
<organism evidence="5">
    <name type="scientific">freshwater metagenome</name>
    <dbReference type="NCBI Taxonomy" id="449393"/>
    <lineage>
        <taxon>unclassified sequences</taxon>
        <taxon>metagenomes</taxon>
        <taxon>ecological metagenomes</taxon>
    </lineage>
</organism>
<gene>
    <name evidence="4" type="ORF">UFOPK2342_01323</name>
    <name evidence="5" type="ORF">UFOPK3266_01299</name>
</gene>
<dbReference type="EMBL" id="CAFBAA010000040">
    <property type="protein sequence ID" value="CAB4844943.1"/>
    <property type="molecule type" value="Genomic_DNA"/>
</dbReference>
<dbReference type="InterPro" id="IPR006464">
    <property type="entry name" value="AcTrfase_RimI/Ard1"/>
</dbReference>
<dbReference type="Gene3D" id="3.40.630.30">
    <property type="match status" value="1"/>
</dbReference>
<dbReference type="PANTHER" id="PTHR43877">
    <property type="entry name" value="AMINOALKYLPHOSPHONATE N-ACETYLTRANSFERASE-RELATED-RELATED"/>
    <property type="match status" value="1"/>
</dbReference>
<evidence type="ECO:0000259" key="3">
    <source>
        <dbReference type="PROSITE" id="PS51186"/>
    </source>
</evidence>
<dbReference type="PROSITE" id="PS51186">
    <property type="entry name" value="GNAT"/>
    <property type="match status" value="1"/>
</dbReference>
<keyword evidence="1" id="KW-0808">Transferase</keyword>
<name>A0A6J7BL67_9ZZZZ</name>
<evidence type="ECO:0000313" key="5">
    <source>
        <dbReference type="EMBL" id="CAB4844943.1"/>
    </source>
</evidence>
<accession>A0A6J7BL67</accession>
<dbReference type="AlphaFoldDB" id="A0A6J7BL67"/>